<evidence type="ECO:0000313" key="2">
    <source>
        <dbReference type="EMBL" id="MCK9874364.1"/>
    </source>
</evidence>
<name>A0ABT0JS60_9ACTN</name>
<reference evidence="2 3" key="1">
    <citation type="submission" date="2022-04" db="EMBL/GenBank/DDBJ databases">
        <title>Genome diversity in the genus Frankia.</title>
        <authorList>
            <person name="Carlos-Shanley C."/>
            <person name="Hahn D."/>
        </authorList>
    </citation>
    <scope>NUCLEOTIDE SEQUENCE [LARGE SCALE GENOMIC DNA]</scope>
    <source>
        <strain evidence="2 3">Ag45/Mut15</strain>
    </source>
</reference>
<keyword evidence="3" id="KW-1185">Reference proteome</keyword>
<evidence type="ECO:0000313" key="3">
    <source>
        <dbReference type="Proteomes" id="UP001201873"/>
    </source>
</evidence>
<sequence>MSQVAHDPGGRLETPDAIPAARAGQQEPPAANIPAPAAETHPTAITVEDGSELVDSLMSGMSPGEREHLLEMINTSIEAERTAAFDGTVRRQVDVGVRRRRSSRAVQGADDAGA</sequence>
<accession>A0ABT0JS60</accession>
<feature type="region of interest" description="Disordered" evidence="1">
    <location>
        <begin position="1"/>
        <end position="42"/>
    </location>
</feature>
<feature type="compositionally biased region" description="Low complexity" evidence="1">
    <location>
        <begin position="28"/>
        <end position="38"/>
    </location>
</feature>
<proteinExistence type="predicted"/>
<comment type="caution">
    <text evidence="2">The sequence shown here is derived from an EMBL/GenBank/DDBJ whole genome shotgun (WGS) entry which is preliminary data.</text>
</comment>
<gene>
    <name evidence="2" type="ORF">MXD59_00955</name>
</gene>
<dbReference type="RefSeq" id="WP_248823032.1">
    <property type="nucleotide sequence ID" value="NZ_JALKFT010000001.1"/>
</dbReference>
<dbReference type="EMBL" id="JALKFT010000001">
    <property type="protein sequence ID" value="MCK9874364.1"/>
    <property type="molecule type" value="Genomic_DNA"/>
</dbReference>
<protein>
    <submittedName>
        <fullName evidence="2">Uncharacterized protein</fullName>
    </submittedName>
</protein>
<organism evidence="2 3">
    <name type="scientific">Frankia umida</name>
    <dbReference type="NCBI Taxonomy" id="573489"/>
    <lineage>
        <taxon>Bacteria</taxon>
        <taxon>Bacillati</taxon>
        <taxon>Actinomycetota</taxon>
        <taxon>Actinomycetes</taxon>
        <taxon>Frankiales</taxon>
        <taxon>Frankiaceae</taxon>
        <taxon>Frankia</taxon>
    </lineage>
</organism>
<dbReference type="Proteomes" id="UP001201873">
    <property type="component" value="Unassembled WGS sequence"/>
</dbReference>
<evidence type="ECO:0000256" key="1">
    <source>
        <dbReference type="SAM" id="MobiDB-lite"/>
    </source>
</evidence>